<organism evidence="1 2">
    <name type="scientific">Amblyomma americanum</name>
    <name type="common">Lone star tick</name>
    <dbReference type="NCBI Taxonomy" id="6943"/>
    <lineage>
        <taxon>Eukaryota</taxon>
        <taxon>Metazoa</taxon>
        <taxon>Ecdysozoa</taxon>
        <taxon>Arthropoda</taxon>
        <taxon>Chelicerata</taxon>
        <taxon>Arachnida</taxon>
        <taxon>Acari</taxon>
        <taxon>Parasitiformes</taxon>
        <taxon>Ixodida</taxon>
        <taxon>Ixodoidea</taxon>
        <taxon>Ixodidae</taxon>
        <taxon>Amblyomminae</taxon>
        <taxon>Amblyomma</taxon>
    </lineage>
</organism>
<evidence type="ECO:0000313" key="2">
    <source>
        <dbReference type="Proteomes" id="UP001321473"/>
    </source>
</evidence>
<keyword evidence="2" id="KW-1185">Reference proteome</keyword>
<sequence>MFQSRSCNITRRNLCRFFCSTRRLLPACGESVMSQRAPRAKESQRRNGAWCLRLSLTRAFSAIACFFKDSFVMCSL</sequence>
<proteinExistence type="predicted"/>
<dbReference type="EMBL" id="JARKHS020023015">
    <property type="protein sequence ID" value="KAK8769156.1"/>
    <property type="molecule type" value="Genomic_DNA"/>
</dbReference>
<dbReference type="Proteomes" id="UP001321473">
    <property type="component" value="Unassembled WGS sequence"/>
</dbReference>
<reference evidence="1 2" key="1">
    <citation type="journal article" date="2023" name="Arcadia Sci">
        <title>De novo assembly of a long-read Amblyomma americanum tick genome.</title>
        <authorList>
            <person name="Chou S."/>
            <person name="Poskanzer K.E."/>
            <person name="Rollins M."/>
            <person name="Thuy-Boun P.S."/>
        </authorList>
    </citation>
    <scope>NUCLEOTIDE SEQUENCE [LARGE SCALE GENOMIC DNA]</scope>
    <source>
        <strain evidence="1">F_SG_1</strain>
        <tissue evidence="1">Salivary glands</tissue>
    </source>
</reference>
<gene>
    <name evidence="1" type="ORF">V5799_014377</name>
</gene>
<accession>A0AAQ4E376</accession>
<comment type="caution">
    <text evidence="1">The sequence shown here is derived from an EMBL/GenBank/DDBJ whole genome shotgun (WGS) entry which is preliminary data.</text>
</comment>
<evidence type="ECO:0000313" key="1">
    <source>
        <dbReference type="EMBL" id="KAK8769156.1"/>
    </source>
</evidence>
<dbReference type="AlphaFoldDB" id="A0AAQ4E376"/>
<name>A0AAQ4E376_AMBAM</name>
<protein>
    <submittedName>
        <fullName evidence="1">Uncharacterized protein</fullName>
    </submittedName>
</protein>